<feature type="chain" id="PRO_5001860006" evidence="1">
    <location>
        <begin position="22"/>
        <end position="106"/>
    </location>
</feature>
<evidence type="ECO:0000313" key="2">
    <source>
        <dbReference type="EMBL" id="CEG05783.1"/>
    </source>
</evidence>
<proteinExistence type="predicted"/>
<keyword evidence="1" id="KW-0732">Signal</keyword>
<reference evidence="2" key="1">
    <citation type="submission" date="2013-06" db="EMBL/GenBank/DDBJ databases">
        <title>Draft genome sequences of six wheat associated Fusarium spp. isolates.</title>
        <authorList>
            <person name="Moolhuijzen P.M."/>
            <person name="Manners J.M."/>
            <person name="Wilcox S."/>
            <person name="Bellgard M.I."/>
            <person name="Gardiner D.M."/>
        </authorList>
    </citation>
    <scope>NUCLEOTIDE SEQUENCE</scope>
    <source>
        <strain evidence="2">CS3069</strain>
    </source>
</reference>
<evidence type="ECO:0000256" key="1">
    <source>
        <dbReference type="SAM" id="SignalP"/>
    </source>
</evidence>
<gene>
    <name evidence="2" type="ORF">BN850_0062650</name>
</gene>
<sequence length="106" mass="11485">MKVLAIITTLTACAMTAVAQAGRTCNYNGNPRGRVVCCDEAIPVIGKLLCLTPSSGRTCKRNQVAYCCNLGVLVSTLYPILKHWLEAYYFRQGRLVSATALSCNPL</sequence>
<organism evidence="2">
    <name type="scientific">Fusarium clavum</name>
    <dbReference type="NCBI Taxonomy" id="2594811"/>
    <lineage>
        <taxon>Eukaryota</taxon>
        <taxon>Fungi</taxon>
        <taxon>Dikarya</taxon>
        <taxon>Ascomycota</taxon>
        <taxon>Pezizomycotina</taxon>
        <taxon>Sordariomycetes</taxon>
        <taxon>Hypocreomycetidae</taxon>
        <taxon>Hypocreales</taxon>
        <taxon>Nectriaceae</taxon>
        <taxon>Fusarium</taxon>
        <taxon>Fusarium incarnatum-equiseti species complex</taxon>
    </lineage>
</organism>
<feature type="signal peptide" evidence="1">
    <location>
        <begin position="1"/>
        <end position="21"/>
    </location>
</feature>
<dbReference type="AlphaFoldDB" id="A0A090MF90"/>
<accession>A0A090MF90</accession>
<protein>
    <submittedName>
        <fullName evidence="2">Uncharacterized protein</fullName>
    </submittedName>
</protein>
<name>A0A090MF90_9HYPO</name>
<dbReference type="EMBL" id="HG318657">
    <property type="protein sequence ID" value="CEG05783.1"/>
    <property type="molecule type" value="Genomic_DNA"/>
</dbReference>